<accession>A0ABZ1F470</accession>
<feature type="domain" description="MbtH-like" evidence="2">
    <location>
        <begin position="1"/>
        <end position="54"/>
    </location>
</feature>
<organism evidence="3 4">
    <name type="scientific">Streptomyces cyaneofuscatus</name>
    <dbReference type="NCBI Taxonomy" id="66883"/>
    <lineage>
        <taxon>Bacteria</taxon>
        <taxon>Bacillati</taxon>
        <taxon>Actinomycetota</taxon>
        <taxon>Actinomycetes</taxon>
        <taxon>Kitasatosporales</taxon>
        <taxon>Streptomycetaceae</taxon>
        <taxon>Streptomyces</taxon>
    </lineage>
</organism>
<evidence type="ECO:0000313" key="4">
    <source>
        <dbReference type="Proteomes" id="UP001356428"/>
    </source>
</evidence>
<protein>
    <submittedName>
        <fullName evidence="3">MbtH family NRPS accessory protein</fullName>
    </submittedName>
</protein>
<dbReference type="SUPFAM" id="SSF160582">
    <property type="entry name" value="MbtH-like"/>
    <property type="match status" value="1"/>
</dbReference>
<dbReference type="Pfam" id="PF03621">
    <property type="entry name" value="MbtH"/>
    <property type="match status" value="1"/>
</dbReference>
<dbReference type="InterPro" id="IPR037407">
    <property type="entry name" value="MLP_fam"/>
</dbReference>
<keyword evidence="4" id="KW-1185">Reference proteome</keyword>
<evidence type="ECO:0000313" key="3">
    <source>
        <dbReference type="EMBL" id="WSB11216.1"/>
    </source>
</evidence>
<evidence type="ECO:0000259" key="2">
    <source>
        <dbReference type="SMART" id="SM00923"/>
    </source>
</evidence>
<dbReference type="InterPro" id="IPR038020">
    <property type="entry name" value="MbtH-like_sf"/>
</dbReference>
<gene>
    <name evidence="3" type="ORF">OG849_30170</name>
</gene>
<dbReference type="SMART" id="SM00923">
    <property type="entry name" value="MbtH"/>
    <property type="match status" value="1"/>
</dbReference>
<dbReference type="EMBL" id="CP109083">
    <property type="protein sequence ID" value="WSB11216.1"/>
    <property type="molecule type" value="Genomic_DNA"/>
</dbReference>
<sequence length="94" mass="10376">MSDDIRDEAPPRYRVVVNAQGQYSIWPADAEPPAGWSPGGVEGVKDDCLRHIEEVWVDMRPAEPRRAGSTTAPDESLEVSDRDHFVDGRTSGGR</sequence>
<dbReference type="Proteomes" id="UP001356428">
    <property type="component" value="Chromosome"/>
</dbReference>
<dbReference type="Gene3D" id="3.90.820.10">
    <property type="entry name" value="Structural Genomics, Unknown Function 30-nov-00 1gh9 Mol_id"/>
    <property type="match status" value="1"/>
</dbReference>
<name>A0ABZ1F470_9ACTN</name>
<evidence type="ECO:0000256" key="1">
    <source>
        <dbReference type="SAM" id="MobiDB-lite"/>
    </source>
</evidence>
<proteinExistence type="predicted"/>
<dbReference type="InterPro" id="IPR005153">
    <property type="entry name" value="MbtH-like_dom"/>
</dbReference>
<reference evidence="3 4" key="1">
    <citation type="submission" date="2022-10" db="EMBL/GenBank/DDBJ databases">
        <title>The complete genomes of actinobacterial strains from the NBC collection.</title>
        <authorList>
            <person name="Joergensen T.S."/>
            <person name="Alvarez Arevalo M."/>
            <person name="Sterndorff E.B."/>
            <person name="Faurdal D."/>
            <person name="Vuksanovic O."/>
            <person name="Mourched A.-S."/>
            <person name="Charusanti P."/>
            <person name="Shaw S."/>
            <person name="Blin K."/>
            <person name="Weber T."/>
        </authorList>
    </citation>
    <scope>NUCLEOTIDE SEQUENCE [LARGE SCALE GENOMIC DNA]</scope>
    <source>
        <strain evidence="3 4">NBC 01792</strain>
    </source>
</reference>
<dbReference type="PANTHER" id="PTHR38444">
    <property type="entry name" value="ENTEROBACTIN BIOSYNTHESIS PROTEIN YBDZ"/>
    <property type="match status" value="1"/>
</dbReference>
<dbReference type="PANTHER" id="PTHR38444:SF1">
    <property type="entry name" value="ENTEROBACTIN BIOSYNTHESIS PROTEIN YBDZ"/>
    <property type="match status" value="1"/>
</dbReference>
<feature type="region of interest" description="Disordered" evidence="1">
    <location>
        <begin position="60"/>
        <end position="94"/>
    </location>
</feature>
<dbReference type="RefSeq" id="WP_326702805.1">
    <property type="nucleotide sequence ID" value="NZ_CP108861.1"/>
</dbReference>